<evidence type="ECO:0000259" key="1">
    <source>
        <dbReference type="Pfam" id="PF21817"/>
    </source>
</evidence>
<keyword evidence="2" id="KW-0540">Nuclease</keyword>
<dbReference type="Pfam" id="PF21817">
    <property type="entry name" value="CapR"/>
    <property type="match status" value="1"/>
</dbReference>
<keyword evidence="2" id="KW-0378">Hydrolase</keyword>
<organism evidence="2">
    <name type="scientific">Klebsiella phage vB_KpnM_Iguana_ER37</name>
    <dbReference type="NCBI Taxonomy" id="3076781"/>
    <lineage>
        <taxon>Viruses</taxon>
        <taxon>Duplodnaviria</taxon>
        <taxon>Heunggongvirae</taxon>
        <taxon>Uroviricota</taxon>
        <taxon>Caudoviricetes</taxon>
    </lineage>
</organism>
<dbReference type="EMBL" id="OR472445">
    <property type="protein sequence ID" value="WNV45677.1"/>
    <property type="molecule type" value="Genomic_DNA"/>
</dbReference>
<evidence type="ECO:0000313" key="2">
    <source>
        <dbReference type="EMBL" id="WNV45677.1"/>
    </source>
</evidence>
<accession>A0AB38Z3Q2</accession>
<reference evidence="2" key="1">
    <citation type="submission" date="2023-08" db="EMBL/GenBank/DDBJ databases">
        <authorList>
            <person name="Rotman E.R."/>
            <person name="Mimee M."/>
        </authorList>
    </citation>
    <scope>NUCLEOTIDE SEQUENCE</scope>
</reference>
<sequence>MFNGWYGEYKRQKTKLRLYCSEHGEWTTTSIDNYTNKKRTSGCPECSSRSGKEKLRGTAKTFIEMAKNKHGDKYGYSNVDYKNNRLKVSIDCPLHGPFMQAPKEHLSGKGCPLCGGSYKGNTDTFIKKAIEKHGEKYDYGRVKYTKSNRKVEILCSEHGPFKQTPSSHLNGNGCPSCGKVKYTLSLRKSLEDFVLQAETIHGQRYDYSSTAYTNSSKMVSIRCKHHGYFEQLPANHLKGSGCPLCAGHLQNQAYIHLVKDLDIVCALKLGIARDWLKRMLHQNKRNTFQVENVGVWQFNSVMRCKTAERECKQTLKTGVLNERELKDGWTETVSVLDLEKVISIYEKHGGKRIK</sequence>
<protein>
    <submittedName>
        <fullName evidence="2">Endonuclease</fullName>
    </submittedName>
</protein>
<keyword evidence="2" id="KW-0255">Endonuclease</keyword>
<dbReference type="InterPro" id="IPR048793">
    <property type="entry name" value="CapR_dom"/>
</dbReference>
<dbReference type="GO" id="GO:0004519">
    <property type="term" value="F:endonuclease activity"/>
    <property type="evidence" value="ECO:0007669"/>
    <property type="project" value="UniProtKB-KW"/>
</dbReference>
<name>A0AB38Z3Q2_9CAUD</name>
<gene>
    <name evidence="2" type="ORF">FVZTVLPZ_CDS0180</name>
</gene>
<proteinExistence type="predicted"/>
<feature type="domain" description="CapR homology" evidence="1">
    <location>
        <begin position="2"/>
        <end position="47"/>
    </location>
</feature>